<dbReference type="EMBL" id="LAZR01004652">
    <property type="protein sequence ID" value="KKN06728.1"/>
    <property type="molecule type" value="Genomic_DNA"/>
</dbReference>
<accession>A0A0F9QN29</accession>
<reference evidence="7" key="1">
    <citation type="journal article" date="2015" name="Nature">
        <title>Complex archaea that bridge the gap between prokaryotes and eukaryotes.</title>
        <authorList>
            <person name="Spang A."/>
            <person name="Saw J.H."/>
            <person name="Jorgensen S.L."/>
            <person name="Zaremba-Niedzwiedzka K."/>
            <person name="Martijn J."/>
            <person name="Lind A.E."/>
            <person name="van Eijk R."/>
            <person name="Schleper C."/>
            <person name="Guy L."/>
            <person name="Ettema T.J."/>
        </authorList>
    </citation>
    <scope>NUCLEOTIDE SEQUENCE</scope>
</reference>
<dbReference type="InterPro" id="IPR036852">
    <property type="entry name" value="Peptidase_S8/S53_dom_sf"/>
</dbReference>
<evidence type="ECO:0000256" key="4">
    <source>
        <dbReference type="ARBA" id="ARBA00022825"/>
    </source>
</evidence>
<name>A0A0F9QN29_9ZZZZ</name>
<dbReference type="Pfam" id="PF00082">
    <property type="entry name" value="Peptidase_S8"/>
    <property type="match status" value="1"/>
</dbReference>
<sequence length="420" mass="47782">MIYKKINSFFQKKIEDQSQDQNVIISFEDLSKREKFISQNKELKIIKKFDLIPSIYVNLKKEKILTYDKENLVKRIEENQKLYLSMLDVIEILELDNYRTSQISYTGKDINIGIIDDGINTTFPSISKIVTSQQILNKRKKSVKLKNNNKEITHGTIMASIIGNQFKDFDENFIGIAPNVNISDFDISNLKKEFYFSNILEIFDKIINQSLKIDILLISLTTLHPSDGKDILSLACDMIVDREIIIVCPAGNLGPKPYSIGSPSAAEKVITIGSIDKEFTISEFSGRGPTLDERMKPDFCLPGSKIKLPLSNDLHVNVSGTSVSASIGVSLIALIKEHNPNMLYNDILKLLKKSSINLNYERAAQGHGIITVPNIFKNLDLFHDKILPYSYLIKKSLKISIEFGIILIILFYFFYFFKIT</sequence>
<organism evidence="7">
    <name type="scientific">marine sediment metagenome</name>
    <dbReference type="NCBI Taxonomy" id="412755"/>
    <lineage>
        <taxon>unclassified sequences</taxon>
        <taxon>metagenomes</taxon>
        <taxon>ecological metagenomes</taxon>
    </lineage>
</organism>
<comment type="similarity">
    <text evidence="1">Belongs to the peptidase S8 family.</text>
</comment>
<dbReference type="InterPro" id="IPR050131">
    <property type="entry name" value="Peptidase_S8_subtilisin-like"/>
</dbReference>
<gene>
    <name evidence="7" type="ORF">LCGC14_1074300</name>
</gene>
<evidence type="ECO:0000259" key="6">
    <source>
        <dbReference type="Pfam" id="PF00082"/>
    </source>
</evidence>
<keyword evidence="5" id="KW-0812">Transmembrane</keyword>
<evidence type="ECO:0000256" key="2">
    <source>
        <dbReference type="ARBA" id="ARBA00022670"/>
    </source>
</evidence>
<evidence type="ECO:0000313" key="7">
    <source>
        <dbReference type="EMBL" id="KKN06728.1"/>
    </source>
</evidence>
<dbReference type="PANTHER" id="PTHR43806:SF11">
    <property type="entry name" value="CEREVISIN-RELATED"/>
    <property type="match status" value="1"/>
</dbReference>
<evidence type="ECO:0000256" key="5">
    <source>
        <dbReference type="SAM" id="Phobius"/>
    </source>
</evidence>
<comment type="caution">
    <text evidence="7">The sequence shown here is derived from an EMBL/GenBank/DDBJ whole genome shotgun (WGS) entry which is preliminary data.</text>
</comment>
<keyword evidence="4" id="KW-0720">Serine protease</keyword>
<keyword evidence="5" id="KW-1133">Transmembrane helix</keyword>
<keyword evidence="5" id="KW-0472">Membrane</keyword>
<keyword evidence="3" id="KW-0378">Hydrolase</keyword>
<feature type="domain" description="Peptidase S8/S53" evidence="6">
    <location>
        <begin position="107"/>
        <end position="368"/>
    </location>
</feature>
<dbReference type="InterPro" id="IPR000209">
    <property type="entry name" value="Peptidase_S8/S53_dom"/>
</dbReference>
<dbReference type="SUPFAM" id="SSF52743">
    <property type="entry name" value="Subtilisin-like"/>
    <property type="match status" value="1"/>
</dbReference>
<dbReference type="GO" id="GO:0006508">
    <property type="term" value="P:proteolysis"/>
    <property type="evidence" value="ECO:0007669"/>
    <property type="project" value="UniProtKB-KW"/>
</dbReference>
<dbReference type="PANTHER" id="PTHR43806">
    <property type="entry name" value="PEPTIDASE S8"/>
    <property type="match status" value="1"/>
</dbReference>
<evidence type="ECO:0000256" key="3">
    <source>
        <dbReference type="ARBA" id="ARBA00022801"/>
    </source>
</evidence>
<dbReference type="AlphaFoldDB" id="A0A0F9QN29"/>
<protein>
    <recommendedName>
        <fullName evidence="6">Peptidase S8/S53 domain-containing protein</fullName>
    </recommendedName>
</protein>
<dbReference type="PROSITE" id="PS51892">
    <property type="entry name" value="SUBTILASE"/>
    <property type="match status" value="1"/>
</dbReference>
<feature type="transmembrane region" description="Helical" evidence="5">
    <location>
        <begin position="399"/>
        <end position="417"/>
    </location>
</feature>
<proteinExistence type="inferred from homology"/>
<keyword evidence="2" id="KW-0645">Protease</keyword>
<dbReference type="PRINTS" id="PR00723">
    <property type="entry name" value="SUBTILISIN"/>
</dbReference>
<dbReference type="GO" id="GO:0004252">
    <property type="term" value="F:serine-type endopeptidase activity"/>
    <property type="evidence" value="ECO:0007669"/>
    <property type="project" value="InterPro"/>
</dbReference>
<evidence type="ECO:0000256" key="1">
    <source>
        <dbReference type="ARBA" id="ARBA00011073"/>
    </source>
</evidence>
<dbReference type="InterPro" id="IPR015500">
    <property type="entry name" value="Peptidase_S8_subtilisin-rel"/>
</dbReference>
<dbReference type="Gene3D" id="3.40.50.200">
    <property type="entry name" value="Peptidase S8/S53 domain"/>
    <property type="match status" value="1"/>
</dbReference>